<gene>
    <name evidence="2" type="ORF">DASC09_023740</name>
</gene>
<name>A0AAV5QJZ3_9ASCO</name>
<dbReference type="EMBL" id="BTFZ01000004">
    <property type="protein sequence ID" value="GMM35049.1"/>
    <property type="molecule type" value="Genomic_DNA"/>
</dbReference>
<protein>
    <submittedName>
        <fullName evidence="2">Uncharacterized protein</fullName>
    </submittedName>
</protein>
<organism evidence="2 3">
    <name type="scientific">Saccharomycopsis crataegensis</name>
    <dbReference type="NCBI Taxonomy" id="43959"/>
    <lineage>
        <taxon>Eukaryota</taxon>
        <taxon>Fungi</taxon>
        <taxon>Dikarya</taxon>
        <taxon>Ascomycota</taxon>
        <taxon>Saccharomycotina</taxon>
        <taxon>Saccharomycetes</taxon>
        <taxon>Saccharomycopsidaceae</taxon>
        <taxon>Saccharomycopsis</taxon>
    </lineage>
</organism>
<proteinExistence type="predicted"/>
<dbReference type="AlphaFoldDB" id="A0AAV5QJZ3"/>
<evidence type="ECO:0000313" key="3">
    <source>
        <dbReference type="Proteomes" id="UP001360560"/>
    </source>
</evidence>
<accession>A0AAV5QJZ3</accession>
<dbReference type="RefSeq" id="XP_064852049.1">
    <property type="nucleotide sequence ID" value="XM_064995977.1"/>
</dbReference>
<dbReference type="GeneID" id="90073028"/>
<evidence type="ECO:0000256" key="1">
    <source>
        <dbReference type="SAM" id="Coils"/>
    </source>
</evidence>
<feature type="coiled-coil region" evidence="1">
    <location>
        <begin position="290"/>
        <end position="317"/>
    </location>
</feature>
<dbReference type="Proteomes" id="UP001360560">
    <property type="component" value="Unassembled WGS sequence"/>
</dbReference>
<sequence length="410" mass="45900">MTGLSSVMLISGLKRYSLEKSDGSWTHIDNKDGLNITADTLDLIIQINVKSTSLRKIDVKRSIIEALCHKVSKQVKIYTKGSIIGFQFYDFGFKESKLQVNFSIHEDAVRFKNFFELYPQQFDIIDYNDNTRISASVPHFAPKMGSQAIVKDVRDVERQINLTDHFSRVDSSTKNLSNNMVITDDGWKGSATSNRLSGKTFHGGDISGRIKNYSKIKTGTIQNFAVCAVAQYPTVTVDNDNLSGKSSMENAPSSWDNISYGSINTSQSTIMKNFSSDRSGEIAHDNSFPSQNLLQELAEQKAEIEKLKIGLQSQASQIQSQPSIANEESSVNYVQHQVSQSSNFLNDITNFLNPNDSSTKKSNDPKKLDCTQFLSLDDETIKKIVLECISNPAFKIFYEKMRNLISEEAN</sequence>
<keyword evidence="1" id="KW-0175">Coiled coil</keyword>
<comment type="caution">
    <text evidence="2">The sequence shown here is derived from an EMBL/GenBank/DDBJ whole genome shotgun (WGS) entry which is preliminary data.</text>
</comment>
<keyword evidence="3" id="KW-1185">Reference proteome</keyword>
<reference evidence="2 3" key="1">
    <citation type="journal article" date="2023" name="Elife">
        <title>Identification of key yeast species and microbe-microbe interactions impacting larval growth of Drosophila in the wild.</title>
        <authorList>
            <person name="Mure A."/>
            <person name="Sugiura Y."/>
            <person name="Maeda R."/>
            <person name="Honda K."/>
            <person name="Sakurai N."/>
            <person name="Takahashi Y."/>
            <person name="Watada M."/>
            <person name="Katoh T."/>
            <person name="Gotoh A."/>
            <person name="Gotoh Y."/>
            <person name="Taniguchi I."/>
            <person name="Nakamura K."/>
            <person name="Hayashi T."/>
            <person name="Katayama T."/>
            <person name="Uemura T."/>
            <person name="Hattori Y."/>
        </authorList>
    </citation>
    <scope>NUCLEOTIDE SEQUENCE [LARGE SCALE GENOMIC DNA]</scope>
    <source>
        <strain evidence="2 3">SC-9</strain>
    </source>
</reference>
<evidence type="ECO:0000313" key="2">
    <source>
        <dbReference type="EMBL" id="GMM35049.1"/>
    </source>
</evidence>